<keyword evidence="1" id="KW-0472">Membrane</keyword>
<dbReference type="OrthoDB" id="6500128at2759"/>
<feature type="transmembrane region" description="Helical" evidence="1">
    <location>
        <begin position="79"/>
        <end position="98"/>
    </location>
</feature>
<dbReference type="EMBL" id="KN834824">
    <property type="protein sequence ID" value="KIK53738.1"/>
    <property type="molecule type" value="Genomic_DNA"/>
</dbReference>
<dbReference type="Proteomes" id="UP000053593">
    <property type="component" value="Unassembled WGS sequence"/>
</dbReference>
<feature type="transmembrane region" description="Helical" evidence="1">
    <location>
        <begin position="143"/>
        <end position="163"/>
    </location>
</feature>
<reference evidence="2 3" key="1">
    <citation type="submission" date="2014-04" db="EMBL/GenBank/DDBJ databases">
        <title>Evolutionary Origins and Diversification of the Mycorrhizal Mutualists.</title>
        <authorList>
            <consortium name="DOE Joint Genome Institute"/>
            <consortium name="Mycorrhizal Genomics Consortium"/>
            <person name="Kohler A."/>
            <person name="Kuo A."/>
            <person name="Nagy L.G."/>
            <person name="Floudas D."/>
            <person name="Copeland A."/>
            <person name="Barry K.W."/>
            <person name="Cichocki N."/>
            <person name="Veneault-Fourrey C."/>
            <person name="LaButti K."/>
            <person name="Lindquist E.A."/>
            <person name="Lipzen A."/>
            <person name="Lundell T."/>
            <person name="Morin E."/>
            <person name="Murat C."/>
            <person name="Riley R."/>
            <person name="Ohm R."/>
            <person name="Sun H."/>
            <person name="Tunlid A."/>
            <person name="Henrissat B."/>
            <person name="Grigoriev I.V."/>
            <person name="Hibbett D.S."/>
            <person name="Martin F."/>
        </authorList>
    </citation>
    <scope>NUCLEOTIDE SEQUENCE [LARGE SCALE GENOMIC DNA]</scope>
    <source>
        <strain evidence="2 3">FD-317 M1</strain>
    </source>
</reference>
<accession>A0A0D0CFK4</accession>
<evidence type="ECO:0000256" key="1">
    <source>
        <dbReference type="SAM" id="Phobius"/>
    </source>
</evidence>
<name>A0A0D0CFK4_9AGAR</name>
<dbReference type="HOGENOM" id="CLU_073138_0_0_1"/>
<evidence type="ECO:0000313" key="2">
    <source>
        <dbReference type="EMBL" id="KIK53738.1"/>
    </source>
</evidence>
<feature type="transmembrane region" description="Helical" evidence="1">
    <location>
        <begin position="105"/>
        <end position="123"/>
    </location>
</feature>
<proteinExistence type="predicted"/>
<keyword evidence="3" id="KW-1185">Reference proteome</keyword>
<sequence>MSIALQHVQVAIPGCAALLSLAILCAQLSSDRLVRKWRLANSDNAEPVLTATTTSKARLHTSTVYMKSSTSGELNSTHILLFTYTYAIIIAIISLTITSSCWRAALTRHSSIVLLVTWLVYGYRNVFPLATFSETPPDLCKGWILWTEVAILTVTAIVIPAAMPQEYIPVDPKHPMPIPNPEHTASIFSLGFFFFLDPVVFEAYRVSHLPYDRLSPLADDDSIQNLKAVYFRHLDPFSGD</sequence>
<gene>
    <name evidence="2" type="ORF">GYMLUDRAFT_250068</name>
</gene>
<dbReference type="AlphaFoldDB" id="A0A0D0CFK4"/>
<evidence type="ECO:0000313" key="3">
    <source>
        <dbReference type="Proteomes" id="UP000053593"/>
    </source>
</evidence>
<keyword evidence="1" id="KW-0812">Transmembrane</keyword>
<organism evidence="2 3">
    <name type="scientific">Collybiopsis luxurians FD-317 M1</name>
    <dbReference type="NCBI Taxonomy" id="944289"/>
    <lineage>
        <taxon>Eukaryota</taxon>
        <taxon>Fungi</taxon>
        <taxon>Dikarya</taxon>
        <taxon>Basidiomycota</taxon>
        <taxon>Agaricomycotina</taxon>
        <taxon>Agaricomycetes</taxon>
        <taxon>Agaricomycetidae</taxon>
        <taxon>Agaricales</taxon>
        <taxon>Marasmiineae</taxon>
        <taxon>Omphalotaceae</taxon>
        <taxon>Collybiopsis</taxon>
        <taxon>Collybiopsis luxurians</taxon>
    </lineage>
</organism>
<keyword evidence="1" id="KW-1133">Transmembrane helix</keyword>
<protein>
    <submittedName>
        <fullName evidence="2">Uncharacterized protein</fullName>
    </submittedName>
</protein>